<dbReference type="Proteomes" id="UP000325295">
    <property type="component" value="Chromosome"/>
</dbReference>
<organism evidence="1 2">
    <name type="scientific">Paucilactobacillus nenjiangensis</name>
    <dbReference type="NCBI Taxonomy" id="1296540"/>
    <lineage>
        <taxon>Bacteria</taxon>
        <taxon>Bacillati</taxon>
        <taxon>Bacillota</taxon>
        <taxon>Bacilli</taxon>
        <taxon>Lactobacillales</taxon>
        <taxon>Lactobacillaceae</taxon>
        <taxon>Paucilactobacillus</taxon>
    </lineage>
</organism>
<dbReference type="EMBL" id="CP043939">
    <property type="protein sequence ID" value="QER66787.1"/>
    <property type="molecule type" value="Genomic_DNA"/>
</dbReference>
<accession>A0A5P1X3K6</accession>
<keyword evidence="2" id="KW-1185">Reference proteome</keyword>
<proteinExistence type="predicted"/>
<protein>
    <submittedName>
        <fullName evidence="1">Uncharacterized protein</fullName>
    </submittedName>
</protein>
<sequence>MFKLSNTKRTELTVPSEKIQRLSILSDKYYLDSEYINYGSPYFGTIRDVLNHMLIGAKSLKGKYIKITITLLDYNSKNGAIKYYLNAKNDGDVKKTASGILMSGIQNSEKNSE</sequence>
<evidence type="ECO:0000313" key="2">
    <source>
        <dbReference type="Proteomes" id="UP000325295"/>
    </source>
</evidence>
<evidence type="ECO:0000313" key="1">
    <source>
        <dbReference type="EMBL" id="QER66787.1"/>
    </source>
</evidence>
<dbReference type="AlphaFoldDB" id="A0A5P1X3K6"/>
<gene>
    <name evidence="1" type="ORF">F0161_02145</name>
</gene>
<dbReference type="RefSeq" id="WP_150203508.1">
    <property type="nucleotide sequence ID" value="NZ_CP043939.1"/>
</dbReference>
<dbReference type="KEGG" id="lnn:F0161_02145"/>
<reference evidence="1 2" key="1">
    <citation type="submission" date="2019-09" db="EMBL/GenBank/DDBJ databases">
        <title>Complete Genome Sequence of Lactobacillus nenjiangensis SH-Y15, isolated from sauerkraut.</title>
        <authorList>
            <person name="Yang H."/>
        </authorList>
    </citation>
    <scope>NUCLEOTIDE SEQUENCE [LARGE SCALE GENOMIC DNA]</scope>
    <source>
        <strain evidence="1 2">SH-Y15</strain>
    </source>
</reference>
<name>A0A5P1X3K6_9LACO</name>
<dbReference type="OrthoDB" id="2081943at2"/>